<evidence type="ECO:0000313" key="14">
    <source>
        <dbReference type="Proteomes" id="UP000250275"/>
    </source>
</evidence>
<sequence>MKAQFNEQYEALMRLLSRYLNTATCIKSYPKSHFHTRELSLSLVHKLYSQEVQASKTKTLRSRPTTAGNKIRNQASRLVNQLMKCTPHYIRCIKPNETKRPRDWDSVRVKHQVEYLGLKENIRVRRAGFAYRRPFIKFLQRYGILTKETWPQWSGDGKQGVEWILRSLHIDRSQYQLGKTKLFIKAPESLFMLEEARDQKYNMYARVIQKAFKKYFARKRQEQEKQEAADLLFGRKERRRASLNRNFMGDYIGLEGKRQILNLIGRKEKVFFAEVVKKYDRRFKMSRRNLILTNKHLYLIGQEEMKKDSEKGKLIDVIKRKLSFNQISHISLSPLQTRLDTPTSNRETLFFLDQHPSLTNHKKPDVTWNKTRRDITEHIQNLFRTRTKRNRTQPGLRTHTELKHNAYTNITLKIANNYKCNKADELLRRTVSREPVSLRSRKEVSSSIFLRSAFGKIGSSPNMIGCFDQGRSLGSRIGDLGEREGFPGFSCSATREVKEKGKALKHAEGMERKIPMLNCLTLRSGCWKTVRGLLCSTTEQHILIIRYRLSGIIYTRYKDGFLIIHVREDYGSLLELTFKTEFLIALSKRYVEETGHILNIKFSNMIEFKVKKEGWGSGGTRQIHFTQIEYGNKEILKPSGKVLHVWIGPGLPCTTRNQQFNMMKNTRTRSPAILQPVPNNPIQANHRPITERNQNSHLKIDHTLSSKPTTISERPKLQPPVIPKMSTDSSSTLHMSTQAKEKTQVSRQPKKIEKNSMPLMGMFTNPNGVPRGLLKFPPPPTEPPPPHIPSVRPGFNFSTINGNDCINDKIVKYNKEMQTVKEWNIEKVVNKAEDHTHQARLIPNNKTLPNNKPRPQKPALPILPKAKALYDYSPQDHDEIALKEGDIIEILKEQRALLSSSGRQGSPPKEEKTLPHAKLRGRRDFFRIRLSEGSPSRGPYSRGDRGRVTLGYNGESRDCARLPHVTWPRPPTLHLAARP</sequence>
<feature type="region of interest" description="Disordered" evidence="9">
    <location>
        <begin position="671"/>
        <end position="750"/>
    </location>
</feature>
<dbReference type="GO" id="GO:0005737">
    <property type="term" value="C:cytoplasm"/>
    <property type="evidence" value="ECO:0007669"/>
    <property type="project" value="TreeGrafter"/>
</dbReference>
<dbReference type="EMBL" id="KQ760662">
    <property type="protein sequence ID" value="OAD59538.1"/>
    <property type="molecule type" value="Genomic_DNA"/>
</dbReference>
<organism evidence="13 14">
    <name type="scientific">Eufriesea mexicana</name>
    <dbReference type="NCBI Taxonomy" id="516756"/>
    <lineage>
        <taxon>Eukaryota</taxon>
        <taxon>Metazoa</taxon>
        <taxon>Ecdysozoa</taxon>
        <taxon>Arthropoda</taxon>
        <taxon>Hexapoda</taxon>
        <taxon>Insecta</taxon>
        <taxon>Pterygota</taxon>
        <taxon>Neoptera</taxon>
        <taxon>Endopterygota</taxon>
        <taxon>Hymenoptera</taxon>
        <taxon>Apocrita</taxon>
        <taxon>Aculeata</taxon>
        <taxon>Apoidea</taxon>
        <taxon>Anthophila</taxon>
        <taxon>Apidae</taxon>
        <taxon>Eufriesea</taxon>
    </lineage>
</organism>
<dbReference type="Gene3D" id="1.20.58.530">
    <property type="match status" value="1"/>
</dbReference>
<dbReference type="AlphaFoldDB" id="A0A310SIW2"/>
<evidence type="ECO:0000256" key="2">
    <source>
        <dbReference type="ARBA" id="ARBA00022741"/>
    </source>
</evidence>
<gene>
    <name evidence="13" type="ORF">WN48_09061</name>
</gene>
<name>A0A310SIW2_9HYME</name>
<dbReference type="GO" id="GO:0007015">
    <property type="term" value="P:actin filament organization"/>
    <property type="evidence" value="ECO:0007669"/>
    <property type="project" value="TreeGrafter"/>
</dbReference>
<evidence type="ECO:0000256" key="1">
    <source>
        <dbReference type="ARBA" id="ARBA00022443"/>
    </source>
</evidence>
<dbReference type="GO" id="GO:0006897">
    <property type="term" value="P:endocytosis"/>
    <property type="evidence" value="ECO:0007669"/>
    <property type="project" value="TreeGrafter"/>
</dbReference>
<feature type="domain" description="SH3" evidence="10">
    <location>
        <begin position="861"/>
        <end position="924"/>
    </location>
</feature>
<evidence type="ECO:0000256" key="3">
    <source>
        <dbReference type="ARBA" id="ARBA00022840"/>
    </source>
</evidence>
<feature type="domain" description="Myosin motor" evidence="11">
    <location>
        <begin position="1"/>
        <end position="198"/>
    </location>
</feature>
<dbReference type="PROSITE" id="PS51757">
    <property type="entry name" value="TH1"/>
    <property type="match status" value="1"/>
</dbReference>
<dbReference type="SUPFAM" id="SSF50044">
    <property type="entry name" value="SH3-domain"/>
    <property type="match status" value="1"/>
</dbReference>
<proteinExistence type="inferred from homology"/>
<dbReference type="GO" id="GO:0051015">
    <property type="term" value="F:actin filament binding"/>
    <property type="evidence" value="ECO:0007669"/>
    <property type="project" value="TreeGrafter"/>
</dbReference>
<feature type="region of interest" description="Actin-binding" evidence="8">
    <location>
        <begin position="75"/>
        <end position="97"/>
    </location>
</feature>
<feature type="compositionally biased region" description="Polar residues" evidence="9">
    <location>
        <begin position="726"/>
        <end position="738"/>
    </location>
</feature>
<comment type="caution">
    <text evidence="8">Lacks conserved residue(s) required for the propagation of feature annotation.</text>
</comment>
<dbReference type="OrthoDB" id="6108017at2759"/>
<comment type="similarity">
    <text evidence="8">Belongs to the TRAFAC class myosin-kinesin ATPase superfamily. Myosin family.</text>
</comment>
<dbReference type="PANTHER" id="PTHR13140">
    <property type="entry name" value="MYOSIN"/>
    <property type="match status" value="1"/>
</dbReference>
<accession>A0A310SIW2</accession>
<keyword evidence="2" id="KW-0547">Nucleotide-binding</keyword>
<evidence type="ECO:0000259" key="10">
    <source>
        <dbReference type="PROSITE" id="PS50002"/>
    </source>
</evidence>
<dbReference type="SMART" id="SM00242">
    <property type="entry name" value="MYSc"/>
    <property type="match status" value="1"/>
</dbReference>
<keyword evidence="3" id="KW-0067">ATP-binding</keyword>
<keyword evidence="6 8" id="KW-0009">Actin-binding</keyword>
<dbReference type="InterPro" id="IPR036961">
    <property type="entry name" value="Kinesin_motor_dom_sf"/>
</dbReference>
<dbReference type="Gene3D" id="1.20.5.4820">
    <property type="match status" value="1"/>
</dbReference>
<dbReference type="InterPro" id="IPR036028">
    <property type="entry name" value="SH3-like_dom_sf"/>
</dbReference>
<dbReference type="GO" id="GO:0016459">
    <property type="term" value="C:myosin complex"/>
    <property type="evidence" value="ECO:0007669"/>
    <property type="project" value="UniProtKB-KW"/>
</dbReference>
<keyword evidence="5" id="KW-0505">Motor protein</keyword>
<dbReference type="PANTHER" id="PTHR13140:SF729">
    <property type="entry name" value="UNCONVENTIONAL MYOSIN-IE"/>
    <property type="match status" value="1"/>
</dbReference>
<evidence type="ECO:0000256" key="7">
    <source>
        <dbReference type="PROSITE-ProRule" id="PRU00192"/>
    </source>
</evidence>
<dbReference type="SUPFAM" id="SSF52540">
    <property type="entry name" value="P-loop containing nucleoside triphosphate hydrolases"/>
    <property type="match status" value="1"/>
</dbReference>
<evidence type="ECO:0000259" key="12">
    <source>
        <dbReference type="PROSITE" id="PS51757"/>
    </source>
</evidence>
<keyword evidence="4 8" id="KW-0518">Myosin</keyword>
<dbReference type="Gene3D" id="3.40.850.10">
    <property type="entry name" value="Kinesin motor domain"/>
    <property type="match status" value="1"/>
</dbReference>
<evidence type="ECO:0000256" key="9">
    <source>
        <dbReference type="SAM" id="MobiDB-lite"/>
    </source>
</evidence>
<dbReference type="Gene3D" id="2.30.30.40">
    <property type="entry name" value="SH3 Domains"/>
    <property type="match status" value="1"/>
</dbReference>
<dbReference type="GO" id="GO:0005902">
    <property type="term" value="C:microvillus"/>
    <property type="evidence" value="ECO:0007669"/>
    <property type="project" value="TreeGrafter"/>
</dbReference>
<evidence type="ECO:0000313" key="13">
    <source>
        <dbReference type="EMBL" id="OAD59538.1"/>
    </source>
</evidence>
<evidence type="ECO:0000256" key="4">
    <source>
        <dbReference type="ARBA" id="ARBA00023123"/>
    </source>
</evidence>
<dbReference type="Pfam" id="PF06017">
    <property type="entry name" value="Myosin_TH1"/>
    <property type="match status" value="2"/>
</dbReference>
<reference evidence="13 14" key="1">
    <citation type="submission" date="2015-07" db="EMBL/GenBank/DDBJ databases">
        <title>The genome of Eufriesea mexicana.</title>
        <authorList>
            <person name="Pan H."/>
            <person name="Kapheim K."/>
        </authorList>
    </citation>
    <scope>NUCLEOTIDE SEQUENCE [LARGE SCALE GENOMIC DNA]</scope>
    <source>
        <strain evidence="13">0111107269</strain>
        <tissue evidence="13">Whole body</tissue>
    </source>
</reference>
<dbReference type="InterPro" id="IPR001452">
    <property type="entry name" value="SH3_domain"/>
</dbReference>
<dbReference type="Pfam" id="PF00063">
    <property type="entry name" value="Myosin_head"/>
    <property type="match status" value="1"/>
</dbReference>
<dbReference type="GO" id="GO:0005524">
    <property type="term" value="F:ATP binding"/>
    <property type="evidence" value="ECO:0007669"/>
    <property type="project" value="UniProtKB-KW"/>
</dbReference>
<dbReference type="InterPro" id="IPR027417">
    <property type="entry name" value="P-loop_NTPase"/>
</dbReference>
<keyword evidence="1 7" id="KW-0728">SH3 domain</keyword>
<protein>
    <submittedName>
        <fullName evidence="13">Unconventional myosin-Ie</fullName>
    </submittedName>
</protein>
<evidence type="ECO:0000259" key="11">
    <source>
        <dbReference type="PROSITE" id="PS51456"/>
    </source>
</evidence>
<dbReference type="Proteomes" id="UP000250275">
    <property type="component" value="Unassembled WGS sequence"/>
</dbReference>
<feature type="region of interest" description="Disordered" evidence="9">
    <location>
        <begin position="898"/>
        <end position="955"/>
    </location>
</feature>
<feature type="compositionally biased region" description="Basic and acidic residues" evidence="9">
    <location>
        <begin position="739"/>
        <end position="750"/>
    </location>
</feature>
<feature type="domain" description="TH1" evidence="12">
    <location>
        <begin position="236"/>
        <end position="463"/>
    </location>
</feature>
<dbReference type="GO" id="GO:0005886">
    <property type="term" value="C:plasma membrane"/>
    <property type="evidence" value="ECO:0007669"/>
    <property type="project" value="TreeGrafter"/>
</dbReference>
<evidence type="ECO:0000256" key="5">
    <source>
        <dbReference type="ARBA" id="ARBA00023175"/>
    </source>
</evidence>
<dbReference type="InterPro" id="IPR010926">
    <property type="entry name" value="Myosin_TH1"/>
</dbReference>
<evidence type="ECO:0000256" key="8">
    <source>
        <dbReference type="PROSITE-ProRule" id="PRU00782"/>
    </source>
</evidence>
<dbReference type="Pfam" id="PF00018">
    <property type="entry name" value="SH3_1"/>
    <property type="match status" value="1"/>
</dbReference>
<keyword evidence="14" id="KW-1185">Reference proteome</keyword>
<dbReference type="InterPro" id="IPR001609">
    <property type="entry name" value="Myosin_head_motor_dom-like"/>
</dbReference>
<evidence type="ECO:0000256" key="6">
    <source>
        <dbReference type="ARBA" id="ARBA00023203"/>
    </source>
</evidence>
<dbReference type="GO" id="GO:0000146">
    <property type="term" value="F:microfilament motor activity"/>
    <property type="evidence" value="ECO:0007669"/>
    <property type="project" value="TreeGrafter"/>
</dbReference>
<dbReference type="PROSITE" id="PS50002">
    <property type="entry name" value="SH3"/>
    <property type="match status" value="1"/>
</dbReference>
<dbReference type="PROSITE" id="PS51456">
    <property type="entry name" value="MYOSIN_MOTOR"/>
    <property type="match status" value="1"/>
</dbReference>